<organism evidence="1">
    <name type="scientific">Amphimedon queenslandica</name>
    <name type="common">Sponge</name>
    <dbReference type="NCBI Taxonomy" id="400682"/>
    <lineage>
        <taxon>Eukaryota</taxon>
        <taxon>Metazoa</taxon>
        <taxon>Porifera</taxon>
        <taxon>Demospongiae</taxon>
        <taxon>Heteroscleromorpha</taxon>
        <taxon>Haplosclerida</taxon>
        <taxon>Niphatidae</taxon>
        <taxon>Amphimedon</taxon>
    </lineage>
</organism>
<evidence type="ECO:0000313" key="1">
    <source>
        <dbReference type="EnsemblMetazoa" id="Aqu2.1.25647_001"/>
    </source>
</evidence>
<dbReference type="EnsemblMetazoa" id="Aqu2.1.25647_001">
    <property type="protein sequence ID" value="Aqu2.1.25647_001"/>
    <property type="gene ID" value="Aqu2.1.25647"/>
</dbReference>
<proteinExistence type="predicted"/>
<dbReference type="AlphaFoldDB" id="A0A1X7UD11"/>
<reference evidence="1" key="1">
    <citation type="submission" date="2017-05" db="UniProtKB">
        <authorList>
            <consortium name="EnsemblMetazoa"/>
        </authorList>
    </citation>
    <scope>IDENTIFICATION</scope>
</reference>
<accession>A0A1X7UD11</accession>
<protein>
    <submittedName>
        <fullName evidence="1">Uncharacterized protein</fullName>
    </submittedName>
</protein>
<name>A0A1X7UD11_AMPQE</name>
<dbReference type="InParanoid" id="A0A1X7UD11"/>
<sequence length="180" mass="20923">MASNVPADDQDQLESLAFTFVVGDIFKTYEALERKLEEYKKTHYVEFCKRLLRQLAVECLIDTQYERFRKASLITTELASVASEAFNIHFEQKLSSLNDLLKYWKNGKEVAIHEVTSDDENFVDSPDNEVNNQESSASIILLWFVDEQVVRQVLQDNSFIEEYKVECRPEKIPSPVLDEM</sequence>